<dbReference type="Pfam" id="PF00756">
    <property type="entry name" value="Esterase"/>
    <property type="match status" value="1"/>
</dbReference>
<dbReference type="InterPro" id="IPR000801">
    <property type="entry name" value="Esterase-like"/>
</dbReference>
<keyword evidence="1" id="KW-0732">Signal</keyword>
<dbReference type="SUPFAM" id="SSF81296">
    <property type="entry name" value="E set domains"/>
    <property type="match status" value="1"/>
</dbReference>
<feature type="signal peptide" evidence="1">
    <location>
        <begin position="1"/>
        <end position="20"/>
    </location>
</feature>
<dbReference type="PANTHER" id="PTHR48098:SF1">
    <property type="entry name" value="DIACYLGLYCEROL ACYLTRANSFERASE_MYCOLYLTRANSFERASE AG85A"/>
    <property type="match status" value="1"/>
</dbReference>
<dbReference type="PANTHER" id="PTHR48098">
    <property type="entry name" value="ENTEROCHELIN ESTERASE-RELATED"/>
    <property type="match status" value="1"/>
</dbReference>
<name>W0FMC1_9BACT</name>
<dbReference type="InterPro" id="IPR013783">
    <property type="entry name" value="Ig-like_fold"/>
</dbReference>
<organism evidence="2">
    <name type="scientific">uncultured bacterium Contigcl_1748</name>
    <dbReference type="NCBI Taxonomy" id="1393656"/>
    <lineage>
        <taxon>Bacteria</taxon>
        <taxon>environmental samples</taxon>
    </lineage>
</organism>
<proteinExistence type="predicted"/>
<protein>
    <submittedName>
        <fullName evidence="2">Isoamylase domain/esterase family protein</fullName>
    </submittedName>
</protein>
<dbReference type="InterPro" id="IPR050583">
    <property type="entry name" value="Mycobacterial_A85_antigen"/>
</dbReference>
<dbReference type="AlphaFoldDB" id="W0FMC1"/>
<dbReference type="InterPro" id="IPR029058">
    <property type="entry name" value="AB_hydrolase_fold"/>
</dbReference>
<accession>W0FMC1</accession>
<feature type="chain" id="PRO_5004788472" evidence="1">
    <location>
        <begin position="21"/>
        <end position="414"/>
    </location>
</feature>
<dbReference type="Gene3D" id="2.60.40.10">
    <property type="entry name" value="Immunoglobulins"/>
    <property type="match status" value="1"/>
</dbReference>
<reference evidence="2" key="1">
    <citation type="journal article" date="2013" name="PLoS ONE">
        <title>Metagenomic insights into the carbohydrate-active enzymes carried by the microorganisms adhering to solid digesta in the rumen of cows.</title>
        <authorList>
            <person name="Wang L."/>
            <person name="Hatem A."/>
            <person name="Catalyurek U.V."/>
            <person name="Morrison M."/>
            <person name="Yu Z."/>
        </authorList>
    </citation>
    <scope>NUCLEOTIDE SEQUENCE</scope>
</reference>
<dbReference type="InterPro" id="IPR014756">
    <property type="entry name" value="Ig_E-set"/>
</dbReference>
<evidence type="ECO:0000313" key="2">
    <source>
        <dbReference type="EMBL" id="AHF26053.1"/>
    </source>
</evidence>
<dbReference type="CDD" id="cd11294">
    <property type="entry name" value="E_set_Esterase_like_N"/>
    <property type="match status" value="1"/>
</dbReference>
<dbReference type="Gene3D" id="3.40.50.1820">
    <property type="entry name" value="alpha/beta hydrolase"/>
    <property type="match status" value="1"/>
</dbReference>
<sequence length="414" mass="45713">MKKTIVTLSLAAMCCLSAQAQEKLFNSANVQSPVVNKDGTVTFNLYAPKAVKVEVTGDFLPTQKMEIEGYGSYDAPGVAQLKEGKNGVWSYTTGKLAPEMYSYTFNIDGMTGVKDPANIYVNRDIVSFTNIFIVSAEKGDKGDLYRVNEVPHGNLSKVWYNSPTLKMQRRMTVYTPAGYDKGGKYPVLYLLHGAGGDENAWSDLGRAAQILDNLIATGKAKPMIVVMPNGNPNCQAAPGEWSFGMYTPGFRDSGTGPTAPAVATIPASFMDIVNYVDANYRTVKSRAGRAVCGLSMGGGHTFSISLLYPNTFDYYGLFSAGLHLGKNSGRNQSFAEQIKSDPDFAQQSAKLFGSKPKLYWMGMGKTDFLYQSTVDLRNYWDSKGYKYEYVETDGGHIWRNWRIYLTMFAQKIFK</sequence>
<evidence type="ECO:0000256" key="1">
    <source>
        <dbReference type="SAM" id="SignalP"/>
    </source>
</evidence>
<dbReference type="EMBL" id="KC246864">
    <property type="protein sequence ID" value="AHF26053.1"/>
    <property type="molecule type" value="Genomic_DNA"/>
</dbReference>
<dbReference type="SUPFAM" id="SSF53474">
    <property type="entry name" value="alpha/beta-Hydrolases"/>
    <property type="match status" value="1"/>
</dbReference>
<dbReference type="GO" id="GO:0016747">
    <property type="term" value="F:acyltransferase activity, transferring groups other than amino-acyl groups"/>
    <property type="evidence" value="ECO:0007669"/>
    <property type="project" value="TreeGrafter"/>
</dbReference>